<reference evidence="6 7" key="1">
    <citation type="submission" date="2017-01" db="EMBL/GenBank/DDBJ databases">
        <authorList>
            <person name="Mah S.A."/>
            <person name="Swanson W.J."/>
            <person name="Moy G.W."/>
            <person name="Vacquier V.D."/>
        </authorList>
    </citation>
    <scope>NUCLEOTIDE SEQUENCE [LARGE SCALE GENOMIC DNA]</scope>
    <source>
        <strain evidence="6 7">DSM 18014</strain>
    </source>
</reference>
<evidence type="ECO:0000256" key="1">
    <source>
        <dbReference type="ARBA" id="ARBA00004141"/>
    </source>
</evidence>
<gene>
    <name evidence="6" type="ORF">SAMN05421785_102106</name>
</gene>
<dbReference type="AlphaFoldDB" id="A0A1N7LBB8"/>
<dbReference type="OrthoDB" id="6400719at2"/>
<keyword evidence="3 5" id="KW-1133">Transmembrane helix</keyword>
<dbReference type="Pfam" id="PF09685">
    <property type="entry name" value="MamF_MmsF"/>
    <property type="match status" value="1"/>
</dbReference>
<name>A0A1N7LBB8_9FLAO</name>
<keyword evidence="4 5" id="KW-0472">Membrane</keyword>
<dbReference type="EMBL" id="FTOV01000002">
    <property type="protein sequence ID" value="SIS71050.1"/>
    <property type="molecule type" value="Genomic_DNA"/>
</dbReference>
<dbReference type="InterPro" id="IPR019109">
    <property type="entry name" value="MamF_MmsF"/>
</dbReference>
<evidence type="ECO:0000256" key="3">
    <source>
        <dbReference type="ARBA" id="ARBA00022989"/>
    </source>
</evidence>
<feature type="transmembrane region" description="Helical" evidence="5">
    <location>
        <begin position="35"/>
        <end position="60"/>
    </location>
</feature>
<dbReference type="RefSeq" id="WP_076390992.1">
    <property type="nucleotide sequence ID" value="NZ_CBDHHB010000002.1"/>
</dbReference>
<evidence type="ECO:0000256" key="2">
    <source>
        <dbReference type="ARBA" id="ARBA00022692"/>
    </source>
</evidence>
<accession>A0A1N7LBB8</accession>
<sequence>MNNKVLAIISYITLVGWLIAFFLRDKSQKDRLVNFHLSQSLGLAIVSTLFNIALTIVAAIVPSLHFLGYIGYLFFILMILGIINAANEKETPLPLIGNMFVNKFSFIN</sequence>
<keyword evidence="2 5" id="KW-0812">Transmembrane</keyword>
<feature type="transmembrane region" description="Helical" evidence="5">
    <location>
        <begin position="6"/>
        <end position="23"/>
    </location>
</feature>
<protein>
    <recommendedName>
        <fullName evidence="8">Import component protein</fullName>
    </recommendedName>
</protein>
<organism evidence="6 7">
    <name type="scientific">Chryseobacterium gambrini</name>
    <dbReference type="NCBI Taxonomy" id="373672"/>
    <lineage>
        <taxon>Bacteria</taxon>
        <taxon>Pseudomonadati</taxon>
        <taxon>Bacteroidota</taxon>
        <taxon>Flavobacteriia</taxon>
        <taxon>Flavobacteriales</taxon>
        <taxon>Weeksellaceae</taxon>
        <taxon>Chryseobacterium group</taxon>
        <taxon>Chryseobacterium</taxon>
    </lineage>
</organism>
<evidence type="ECO:0000313" key="7">
    <source>
        <dbReference type="Proteomes" id="UP000185781"/>
    </source>
</evidence>
<proteinExistence type="predicted"/>
<evidence type="ECO:0000256" key="4">
    <source>
        <dbReference type="ARBA" id="ARBA00023136"/>
    </source>
</evidence>
<comment type="subcellular location">
    <subcellularLocation>
        <location evidence="1">Membrane</location>
        <topology evidence="1">Multi-pass membrane protein</topology>
    </subcellularLocation>
</comment>
<evidence type="ECO:0000256" key="5">
    <source>
        <dbReference type="SAM" id="Phobius"/>
    </source>
</evidence>
<dbReference type="Proteomes" id="UP000185781">
    <property type="component" value="Unassembled WGS sequence"/>
</dbReference>
<dbReference type="STRING" id="373672.SAMN05421785_102106"/>
<feature type="transmembrane region" description="Helical" evidence="5">
    <location>
        <begin position="66"/>
        <end position="86"/>
    </location>
</feature>
<evidence type="ECO:0008006" key="8">
    <source>
        <dbReference type="Google" id="ProtNLM"/>
    </source>
</evidence>
<evidence type="ECO:0000313" key="6">
    <source>
        <dbReference type="EMBL" id="SIS71050.1"/>
    </source>
</evidence>